<sequence length="576" mass="63557">SLWSRIVLESKKCVDATTLVEKGVHAEKIMNEFFKSMVVCVPKEANQGEAECDIGDIFPGHNSPDHLRESLKSLLACGNVATLCSDLGQLSKEEGVNTTETGDVVNPASLTVRIRKVQALITAHLNKRSRDLQSQLAAWLDKLWPAGYSLKSYAPDTLDGGVCWRLELMSALGSIQHSAFMLHYNVLQFNSIQLKYHDWSGWLADLLFVDVVRSFCSTCFLVPQGDIRQAVRGPDPIFAWCLLCSSHIWNDAPKIHEEVSKDPQLSAFQSVFNLSLSIWSKLESEKKPGEAPVEGLAAEIVPKIEEVQARLLKLLNDEGKKFLADGLAAAVCPNADAGTSEAFRASMGQMFAAATPELQSCHRTVSTAFQIAQDQVDVPREGDFTAMLEIMPRHAKVVSLNPEFAQMLPTQVQDVCSNIQEQVRGRLAELIDEMNVELQQFRSLALCGNMKLLLDNVQVARRDVLTTISVMMGCDVFLNKKHAKDLPGTLAKVLHHLGTLGVTKADIGKMSPKLLSQMNELDGSLEKERGKKRPSASPRAKEVETAPAPAPPKKPKGEKKEKKEKSGKRQKKDKED</sequence>
<feature type="compositionally biased region" description="Basic residues" evidence="1">
    <location>
        <begin position="565"/>
        <end position="576"/>
    </location>
</feature>
<dbReference type="Proteomes" id="UP001642484">
    <property type="component" value="Unassembled WGS sequence"/>
</dbReference>
<feature type="region of interest" description="Disordered" evidence="1">
    <location>
        <begin position="522"/>
        <end position="576"/>
    </location>
</feature>
<evidence type="ECO:0000256" key="1">
    <source>
        <dbReference type="SAM" id="MobiDB-lite"/>
    </source>
</evidence>
<evidence type="ECO:0000313" key="2">
    <source>
        <dbReference type="EMBL" id="CAK9070940.1"/>
    </source>
</evidence>
<comment type="caution">
    <text evidence="2">The sequence shown here is derived from an EMBL/GenBank/DDBJ whole genome shotgun (WGS) entry which is preliminary data.</text>
</comment>
<feature type="non-terminal residue" evidence="2">
    <location>
        <position position="1"/>
    </location>
</feature>
<keyword evidence="3" id="KW-1185">Reference proteome</keyword>
<dbReference type="EMBL" id="CAXAMN010022579">
    <property type="protein sequence ID" value="CAK9070940.1"/>
    <property type="molecule type" value="Genomic_DNA"/>
</dbReference>
<protein>
    <submittedName>
        <fullName evidence="2">Uncharacterized protein</fullName>
    </submittedName>
</protein>
<gene>
    <name evidence="2" type="ORF">CCMP2556_LOCUS34911</name>
</gene>
<accession>A0ABP0P8E2</accession>
<reference evidence="2 3" key="1">
    <citation type="submission" date="2024-02" db="EMBL/GenBank/DDBJ databases">
        <authorList>
            <person name="Chen Y."/>
            <person name="Shah S."/>
            <person name="Dougan E. K."/>
            <person name="Thang M."/>
            <person name="Chan C."/>
        </authorList>
    </citation>
    <scope>NUCLEOTIDE SEQUENCE [LARGE SCALE GENOMIC DNA]</scope>
</reference>
<proteinExistence type="predicted"/>
<name>A0ABP0P8E2_9DINO</name>
<evidence type="ECO:0000313" key="3">
    <source>
        <dbReference type="Proteomes" id="UP001642484"/>
    </source>
</evidence>
<organism evidence="2 3">
    <name type="scientific">Durusdinium trenchii</name>
    <dbReference type="NCBI Taxonomy" id="1381693"/>
    <lineage>
        <taxon>Eukaryota</taxon>
        <taxon>Sar</taxon>
        <taxon>Alveolata</taxon>
        <taxon>Dinophyceae</taxon>
        <taxon>Suessiales</taxon>
        <taxon>Symbiodiniaceae</taxon>
        <taxon>Durusdinium</taxon>
    </lineage>
</organism>